<comment type="caution">
    <text evidence="3">The sequence shown here is derived from an EMBL/GenBank/DDBJ whole genome shotgun (WGS) entry which is preliminary data.</text>
</comment>
<dbReference type="Gene3D" id="1.10.167.10">
    <property type="entry name" value="Regulator of G-protein Signalling 4, domain 2"/>
    <property type="match status" value="1"/>
</dbReference>
<keyword evidence="4" id="KW-1185">Reference proteome</keyword>
<name>A0A9W8CJN2_9FUNG</name>
<dbReference type="InterPro" id="IPR044926">
    <property type="entry name" value="RGS_subdomain_2"/>
</dbReference>
<feature type="domain" description="RGS" evidence="2">
    <location>
        <begin position="394"/>
        <end position="585"/>
    </location>
</feature>
<evidence type="ECO:0000313" key="4">
    <source>
        <dbReference type="Proteomes" id="UP001145021"/>
    </source>
</evidence>
<dbReference type="PROSITE" id="PS50132">
    <property type="entry name" value="RGS"/>
    <property type="match status" value="1"/>
</dbReference>
<evidence type="ECO:0000256" key="1">
    <source>
        <dbReference type="SAM" id="Phobius"/>
    </source>
</evidence>
<organism evidence="3 4">
    <name type="scientific">Coemansia asiatica</name>
    <dbReference type="NCBI Taxonomy" id="1052880"/>
    <lineage>
        <taxon>Eukaryota</taxon>
        <taxon>Fungi</taxon>
        <taxon>Fungi incertae sedis</taxon>
        <taxon>Zoopagomycota</taxon>
        <taxon>Kickxellomycotina</taxon>
        <taxon>Kickxellomycetes</taxon>
        <taxon>Kickxellales</taxon>
        <taxon>Kickxellaceae</taxon>
        <taxon>Coemansia</taxon>
    </lineage>
</organism>
<proteinExistence type="predicted"/>
<accession>A0A9W8CJN2</accession>
<keyword evidence="1" id="KW-0472">Membrane</keyword>
<reference evidence="3" key="1">
    <citation type="submission" date="2022-07" db="EMBL/GenBank/DDBJ databases">
        <title>Phylogenomic reconstructions and comparative analyses of Kickxellomycotina fungi.</title>
        <authorList>
            <person name="Reynolds N.K."/>
            <person name="Stajich J.E."/>
            <person name="Barry K."/>
            <person name="Grigoriev I.V."/>
            <person name="Crous P."/>
            <person name="Smith M.E."/>
        </authorList>
    </citation>
    <scope>NUCLEOTIDE SEQUENCE</scope>
    <source>
        <strain evidence="3">NBRC 105413</strain>
    </source>
</reference>
<sequence length="585" mass="66505">MSPERFDNMAVDESGRWTSDSIEYKIRVGIVMSVYVIYIFYVIITSIMFIQQAKNKHSGLAQRNIKLVGLQVISGFLMGTVGMFSTALQLWPAFLRLWFTNIGYIVMYSAVLARGFQHIVVSNLHILTNKLASTKNPGFKNMMPNTNVAYPGLEKRFQRNNSQSSIFSNTGYEGFENRRGTFEKKGIFDFAKSSNQQEVHLGASKEMGLFKKLQRYTKLQRYATDRALLIFAIGNFLLAIVVSLVVNILNDQFSLSPMSMVCRLVWGFLPVMVIVGFYVVFLMPFIFVKCWNLKDAYGIRNDVLICIIMGVFCIIMNTVWDVVLQDIALKWSGWFFSWITGVVIHTVSVTIPLLDSLRHSRDINNRMNDARIAEMQMSAAIANVNGRDIGNRADYNAILADPYEYRYFCDFAASCFCSEMTAFIDEYQALKALSVVALGSEDIWREDVDQLEPTFMTKMVTNTIDDSMGYLALANRNINVNVKSLRLQTPPSVSILDTAKAVYPQYNFSEATPFPVAAMDKLVGIFSVFINSHSYTAVNLPAAMRLRLREKLANSNLTLTILDEIKDEVLNMLYYDVFTRYAKRK</sequence>
<feature type="transmembrane region" description="Helical" evidence="1">
    <location>
        <begin position="303"/>
        <end position="323"/>
    </location>
</feature>
<evidence type="ECO:0000259" key="2">
    <source>
        <dbReference type="PROSITE" id="PS50132"/>
    </source>
</evidence>
<dbReference type="AlphaFoldDB" id="A0A9W8CJN2"/>
<feature type="transmembrane region" description="Helical" evidence="1">
    <location>
        <begin position="70"/>
        <end position="91"/>
    </location>
</feature>
<dbReference type="Proteomes" id="UP001145021">
    <property type="component" value="Unassembled WGS sequence"/>
</dbReference>
<feature type="transmembrane region" description="Helical" evidence="1">
    <location>
        <begin position="227"/>
        <end position="249"/>
    </location>
</feature>
<dbReference type="EMBL" id="JANBOH010000127">
    <property type="protein sequence ID" value="KAJ1645042.1"/>
    <property type="molecule type" value="Genomic_DNA"/>
</dbReference>
<feature type="transmembrane region" description="Helical" evidence="1">
    <location>
        <begin position="335"/>
        <end position="357"/>
    </location>
</feature>
<evidence type="ECO:0000313" key="3">
    <source>
        <dbReference type="EMBL" id="KAJ1645042.1"/>
    </source>
</evidence>
<protein>
    <recommendedName>
        <fullName evidence="2">RGS domain-containing protein</fullName>
    </recommendedName>
</protein>
<feature type="transmembrane region" description="Helical" evidence="1">
    <location>
        <begin position="26"/>
        <end position="50"/>
    </location>
</feature>
<dbReference type="InterPro" id="IPR016137">
    <property type="entry name" value="RGS"/>
</dbReference>
<gene>
    <name evidence="3" type="ORF">LPJ64_003340</name>
</gene>
<dbReference type="SUPFAM" id="SSF48097">
    <property type="entry name" value="Regulator of G-protein signaling, RGS"/>
    <property type="match status" value="1"/>
</dbReference>
<dbReference type="InterPro" id="IPR036305">
    <property type="entry name" value="RGS_sf"/>
</dbReference>
<keyword evidence="1" id="KW-0812">Transmembrane</keyword>
<feature type="transmembrane region" description="Helical" evidence="1">
    <location>
        <begin position="97"/>
        <end position="116"/>
    </location>
</feature>
<keyword evidence="1" id="KW-1133">Transmembrane helix</keyword>
<feature type="transmembrane region" description="Helical" evidence="1">
    <location>
        <begin position="269"/>
        <end position="291"/>
    </location>
</feature>